<dbReference type="FunFam" id="1.10.10.10:FF:000322">
    <property type="entry name" value="Probable disease resistance protein At1g63360"/>
    <property type="match status" value="1"/>
</dbReference>
<sequence>MAEGVVGSLIGKLGAALAKEAATYGASLLCQEVSALKRLFAQIRDVKDELESMEAFLHGAERFKDIDETTGNYVKKIRGLAFEIEDAVDEFTYKLEDKHGGFTGKMRKRIKHVKAWRRLALRLQDIKQRLENADRRKVRYDLSVIGSSGHSKSPEQSFQFAREEDLVGIEINKELLMQWLAGDSEQGCKIATVWGMGGVGKTTLVSHVYKTVKLDFDVSGFVTVTNSYQFDDLLKKISTEFEIPIDADNIAVGSLVESIHHHLQGKRYILVLDDVWQPDVWFKLRNAFPTESTGRFIFTTRMQEVALLATKKCTIELAPLDAHCSWQLFCKEAFWNADNKTCPEELQDIALMFVDKCAGLPIAIACIGRLLSCKHPIYSEWEHVYKDLELQLTNNVILDADIVLKVSLEDLQRNLKNCFLHCTIFPESYAFNRKRLIRHWIAAGYIQEVGSKTVEEVAEGYLNELVNRSLLQVVERNLSGRVRRCRMHDIIRLLALRKSKEEFFCQVHKGSEACSIENTRVSIKRLPKIVFDLFNLRFLGLRKTYIEYLPKELSRLQNLEVLDAYDSKLLILPVEVATLRKLKYLYVVRVPEGSSDRVLAFDGLQVPMGICNLIDLLALQLIEASTEVLHHIGCLTKLRTFAIGKVRTEHCADLCDAIMRMTHLVRITINSADEEEVLRLETLRLPSTISKIELGGMLSKESISRLISTSSNLVNLTELNLGFSKFNEDSFACLLNLHNLVELYLSKAYDGRELIFHATSFPKLKLLSVWDAPNLRKIAIQQGALQSLVRLFLADCPELRDVPDGIKHLRTLEYLRIKGCSDELRRKLEIKGKSNKRNEDRMKISHESWILDQLTTVECSHPLHSGRIAKHDIPITILSIWGLSSSNSSSSRRQKNKNHWEKWRILLKCSLHAGSLEHYRGRPPRFSLLQPFLTAECGLSIALTPHAPISKGQTVSCCNPAEMNSRSLALKHRFFSGSLTSRCVASSTAYVQAPACSSCMYSPSSSLFYPLLLSVIAMFSYRVIC</sequence>
<evidence type="ECO:0000256" key="1">
    <source>
        <dbReference type="ARBA" id="ARBA00008894"/>
    </source>
</evidence>
<dbReference type="EnsemblPlants" id="ONIVA01G21480.6">
    <property type="protein sequence ID" value="ONIVA01G21480.6"/>
    <property type="gene ID" value="ONIVA01G21480"/>
</dbReference>
<dbReference type="InterPro" id="IPR042197">
    <property type="entry name" value="Apaf_helical"/>
</dbReference>
<dbReference type="OMA" id="HCADLCD"/>
<dbReference type="InterPro" id="IPR002182">
    <property type="entry name" value="NB-ARC"/>
</dbReference>
<dbReference type="InterPro" id="IPR055414">
    <property type="entry name" value="LRR_R13L4/SHOC2-like"/>
</dbReference>
<dbReference type="Proteomes" id="UP000006591">
    <property type="component" value="Chromosome 1"/>
</dbReference>
<evidence type="ECO:0000256" key="4">
    <source>
        <dbReference type="ARBA" id="ARBA00022741"/>
    </source>
</evidence>
<reference evidence="12" key="1">
    <citation type="submission" date="2015-04" db="UniProtKB">
        <authorList>
            <consortium name="EnsemblPlants"/>
        </authorList>
    </citation>
    <scope>IDENTIFICATION</scope>
    <source>
        <strain evidence="12">SL10</strain>
    </source>
</reference>
<dbReference type="Gene3D" id="1.20.5.4130">
    <property type="match status" value="1"/>
</dbReference>
<dbReference type="SUPFAM" id="SSF52540">
    <property type="entry name" value="P-loop containing nucleoside triphosphate hydrolases"/>
    <property type="match status" value="1"/>
</dbReference>
<dbReference type="Gene3D" id="3.40.50.300">
    <property type="entry name" value="P-loop containing nucleotide triphosphate hydrolases"/>
    <property type="match status" value="1"/>
</dbReference>
<protein>
    <submittedName>
        <fullName evidence="12">Uncharacterized protein</fullName>
    </submittedName>
</protein>
<dbReference type="InterPro" id="IPR032675">
    <property type="entry name" value="LRR_dom_sf"/>
</dbReference>
<dbReference type="InterPro" id="IPR044974">
    <property type="entry name" value="Disease_R_plants"/>
</dbReference>
<keyword evidence="5" id="KW-0611">Plant defense</keyword>
<dbReference type="Pfam" id="PF18052">
    <property type="entry name" value="Rx_N"/>
    <property type="match status" value="1"/>
</dbReference>
<evidence type="ECO:0000259" key="8">
    <source>
        <dbReference type="Pfam" id="PF00931"/>
    </source>
</evidence>
<evidence type="ECO:0000259" key="10">
    <source>
        <dbReference type="Pfam" id="PF23559"/>
    </source>
</evidence>
<evidence type="ECO:0000313" key="13">
    <source>
        <dbReference type="Proteomes" id="UP000006591"/>
    </source>
</evidence>
<dbReference type="STRING" id="4536.A0A0E0FMX7"/>
<accession>A0A0E0FMX7</accession>
<keyword evidence="3" id="KW-0677">Repeat</keyword>
<evidence type="ECO:0000259" key="11">
    <source>
        <dbReference type="Pfam" id="PF23598"/>
    </source>
</evidence>
<dbReference type="InterPro" id="IPR038005">
    <property type="entry name" value="RX-like_CC"/>
</dbReference>
<dbReference type="Pfam" id="PF00931">
    <property type="entry name" value="NB-ARC"/>
    <property type="match status" value="1"/>
</dbReference>
<dbReference type="InterPro" id="IPR058922">
    <property type="entry name" value="WHD_DRP"/>
</dbReference>
<keyword evidence="4" id="KW-0547">Nucleotide-binding</keyword>
<keyword evidence="6 7" id="KW-0175">Coiled coil</keyword>
<comment type="similarity">
    <text evidence="1">Belongs to the disease resistance NB-LRR family.</text>
</comment>
<dbReference type="CDD" id="cd14798">
    <property type="entry name" value="RX-CC_like"/>
    <property type="match status" value="1"/>
</dbReference>
<dbReference type="GO" id="GO:0002758">
    <property type="term" value="P:innate immune response-activating signaling pathway"/>
    <property type="evidence" value="ECO:0007669"/>
    <property type="project" value="UniProtKB-ARBA"/>
</dbReference>
<dbReference type="InterPro" id="IPR036388">
    <property type="entry name" value="WH-like_DNA-bd_sf"/>
</dbReference>
<dbReference type="Pfam" id="PF23559">
    <property type="entry name" value="WHD_DRP"/>
    <property type="match status" value="1"/>
</dbReference>
<dbReference type="AlphaFoldDB" id="A0A0E0FMX7"/>
<dbReference type="Gene3D" id="1.10.10.10">
    <property type="entry name" value="Winged helix-like DNA-binding domain superfamily/Winged helix DNA-binding domain"/>
    <property type="match status" value="1"/>
</dbReference>
<proteinExistence type="inferred from homology"/>
<evidence type="ECO:0000256" key="6">
    <source>
        <dbReference type="ARBA" id="ARBA00023054"/>
    </source>
</evidence>
<dbReference type="InterPro" id="IPR041118">
    <property type="entry name" value="Rx_N"/>
</dbReference>
<evidence type="ECO:0000256" key="7">
    <source>
        <dbReference type="SAM" id="Coils"/>
    </source>
</evidence>
<feature type="domain" description="Disease resistance N-terminal" evidence="9">
    <location>
        <begin position="5"/>
        <end position="105"/>
    </location>
</feature>
<dbReference type="eggNOG" id="KOG4658">
    <property type="taxonomic scope" value="Eukaryota"/>
</dbReference>
<dbReference type="GO" id="GO:0042742">
    <property type="term" value="P:defense response to bacterium"/>
    <property type="evidence" value="ECO:0007669"/>
    <property type="project" value="UniProtKB-ARBA"/>
</dbReference>
<reference evidence="12" key="2">
    <citation type="submission" date="2018-04" db="EMBL/GenBank/DDBJ databases">
        <title>OnivRS2 (Oryza nivara Reference Sequence Version 2).</title>
        <authorList>
            <person name="Zhang J."/>
            <person name="Kudrna D."/>
            <person name="Lee S."/>
            <person name="Talag J."/>
            <person name="Rajasekar S."/>
            <person name="Welchert J."/>
            <person name="Hsing Y.-I."/>
            <person name="Wing R.A."/>
        </authorList>
    </citation>
    <scope>NUCLEOTIDE SEQUENCE [LARGE SCALE GENOMIC DNA]</scope>
</reference>
<dbReference type="PANTHER" id="PTHR23155">
    <property type="entry name" value="DISEASE RESISTANCE PROTEIN RP"/>
    <property type="match status" value="1"/>
</dbReference>
<dbReference type="Gene3D" id="3.80.10.10">
    <property type="entry name" value="Ribonuclease Inhibitor"/>
    <property type="match status" value="1"/>
</dbReference>
<evidence type="ECO:0000256" key="2">
    <source>
        <dbReference type="ARBA" id="ARBA00022614"/>
    </source>
</evidence>
<dbReference type="InterPro" id="IPR027417">
    <property type="entry name" value="P-loop_NTPase"/>
</dbReference>
<evidence type="ECO:0000313" key="12">
    <source>
        <dbReference type="EnsemblPlants" id="ONIVA01G21480.6"/>
    </source>
</evidence>
<evidence type="ECO:0000259" key="9">
    <source>
        <dbReference type="Pfam" id="PF18052"/>
    </source>
</evidence>
<organism evidence="12">
    <name type="scientific">Oryza nivara</name>
    <name type="common">Indian wild rice</name>
    <name type="synonym">Oryza sativa f. spontanea</name>
    <dbReference type="NCBI Taxonomy" id="4536"/>
    <lineage>
        <taxon>Eukaryota</taxon>
        <taxon>Viridiplantae</taxon>
        <taxon>Streptophyta</taxon>
        <taxon>Embryophyta</taxon>
        <taxon>Tracheophyta</taxon>
        <taxon>Spermatophyta</taxon>
        <taxon>Magnoliopsida</taxon>
        <taxon>Liliopsida</taxon>
        <taxon>Poales</taxon>
        <taxon>Poaceae</taxon>
        <taxon>BOP clade</taxon>
        <taxon>Oryzoideae</taxon>
        <taxon>Oryzeae</taxon>
        <taxon>Oryzinae</taxon>
        <taxon>Oryza</taxon>
    </lineage>
</organism>
<feature type="domain" description="NB-ARC" evidence="8">
    <location>
        <begin position="173"/>
        <end position="336"/>
    </location>
</feature>
<dbReference type="SUPFAM" id="SSF52058">
    <property type="entry name" value="L domain-like"/>
    <property type="match status" value="1"/>
</dbReference>
<name>A0A0E0FMX7_ORYNI</name>
<dbReference type="GO" id="GO:0043531">
    <property type="term" value="F:ADP binding"/>
    <property type="evidence" value="ECO:0007669"/>
    <property type="project" value="InterPro"/>
</dbReference>
<feature type="domain" description="Disease resistance protein winged helix" evidence="10">
    <location>
        <begin position="424"/>
        <end position="494"/>
    </location>
</feature>
<dbReference type="Gramene" id="ONIVA01G21480.6">
    <property type="protein sequence ID" value="ONIVA01G21480.6"/>
    <property type="gene ID" value="ONIVA01G21480"/>
</dbReference>
<dbReference type="FunFam" id="3.40.50.300:FF:001091">
    <property type="entry name" value="Probable disease resistance protein At1g61300"/>
    <property type="match status" value="1"/>
</dbReference>
<dbReference type="Pfam" id="PF23598">
    <property type="entry name" value="LRR_14"/>
    <property type="match status" value="1"/>
</dbReference>
<keyword evidence="13" id="KW-1185">Reference proteome</keyword>
<dbReference type="PRINTS" id="PR00364">
    <property type="entry name" value="DISEASERSIST"/>
</dbReference>
<feature type="coiled-coil region" evidence="7">
    <location>
        <begin position="113"/>
        <end position="143"/>
    </location>
</feature>
<evidence type="ECO:0000256" key="5">
    <source>
        <dbReference type="ARBA" id="ARBA00022821"/>
    </source>
</evidence>
<keyword evidence="2" id="KW-0433">Leucine-rich repeat</keyword>
<feature type="domain" description="Disease resistance R13L4/SHOC-2-like LRR" evidence="11">
    <location>
        <begin position="530"/>
        <end position="821"/>
    </location>
</feature>
<dbReference type="Gene3D" id="1.10.8.430">
    <property type="entry name" value="Helical domain of apoptotic protease-activating factors"/>
    <property type="match status" value="1"/>
</dbReference>
<dbReference type="GO" id="GO:0009626">
    <property type="term" value="P:plant-type hypersensitive response"/>
    <property type="evidence" value="ECO:0007669"/>
    <property type="project" value="UniProtKB-ARBA"/>
</dbReference>
<dbReference type="PANTHER" id="PTHR23155:SF931">
    <property type="entry name" value="OS01G0547000 PROTEIN"/>
    <property type="match status" value="1"/>
</dbReference>
<evidence type="ECO:0000256" key="3">
    <source>
        <dbReference type="ARBA" id="ARBA00022737"/>
    </source>
</evidence>